<dbReference type="InterPro" id="IPR029063">
    <property type="entry name" value="SAM-dependent_MTases_sf"/>
</dbReference>
<dbReference type="Proteomes" id="UP000634206">
    <property type="component" value="Unassembled WGS sequence"/>
</dbReference>
<protein>
    <submittedName>
        <fullName evidence="6">50S ribosomal protein L11 methyltransferase</fullName>
    </submittedName>
</protein>
<dbReference type="PIRSF" id="PIRSF000401">
    <property type="entry name" value="RPL11_MTase"/>
    <property type="match status" value="1"/>
</dbReference>
<comment type="caution">
    <text evidence="6">The sequence shown here is derived from an EMBL/GenBank/DDBJ whole genome shotgun (WGS) entry which is preliminary data.</text>
</comment>
<dbReference type="InterPro" id="IPR050078">
    <property type="entry name" value="Ribosomal_L11_MeTrfase_PrmA"/>
</dbReference>
<dbReference type="GO" id="GO:0008276">
    <property type="term" value="F:protein methyltransferase activity"/>
    <property type="evidence" value="ECO:0007669"/>
    <property type="project" value="InterPro"/>
</dbReference>
<dbReference type="Pfam" id="PF06325">
    <property type="entry name" value="PrmA"/>
    <property type="match status" value="1"/>
</dbReference>
<comment type="similarity">
    <text evidence="1">Belongs to the methyltransferase superfamily. PrmA family.</text>
</comment>
<accession>A0AAE2SDF6</accession>
<organism evidence="6 7">
    <name type="scientific">Oceaniferula flava</name>
    <dbReference type="NCBI Taxonomy" id="2800421"/>
    <lineage>
        <taxon>Bacteria</taxon>
        <taxon>Pseudomonadati</taxon>
        <taxon>Verrucomicrobiota</taxon>
        <taxon>Verrucomicrobiia</taxon>
        <taxon>Verrucomicrobiales</taxon>
        <taxon>Verrucomicrobiaceae</taxon>
        <taxon>Oceaniferula</taxon>
    </lineage>
</organism>
<keyword evidence="5" id="KW-0949">S-adenosyl-L-methionine</keyword>
<keyword evidence="6" id="KW-0689">Ribosomal protein</keyword>
<evidence type="ECO:0000256" key="5">
    <source>
        <dbReference type="ARBA" id="ARBA00022691"/>
    </source>
</evidence>
<keyword evidence="4" id="KW-0808">Transferase</keyword>
<dbReference type="EMBL" id="JAENIG010000004">
    <property type="protein sequence ID" value="MBK1854829.1"/>
    <property type="molecule type" value="Genomic_DNA"/>
</dbReference>
<dbReference type="SUPFAM" id="SSF53335">
    <property type="entry name" value="S-adenosyl-L-methionine-dependent methyltransferases"/>
    <property type="match status" value="1"/>
</dbReference>
<dbReference type="RefSeq" id="WP_309489440.1">
    <property type="nucleotide sequence ID" value="NZ_JAENIG010000004.1"/>
</dbReference>
<evidence type="ECO:0000256" key="4">
    <source>
        <dbReference type="ARBA" id="ARBA00022679"/>
    </source>
</evidence>
<evidence type="ECO:0000256" key="3">
    <source>
        <dbReference type="ARBA" id="ARBA00022603"/>
    </source>
</evidence>
<keyword evidence="3 6" id="KW-0489">Methyltransferase</keyword>
<proteinExistence type="inferred from homology"/>
<reference evidence="6" key="1">
    <citation type="submission" date="2021-01" db="EMBL/GenBank/DDBJ databases">
        <title>Modified the classification status of verrucomicrobia.</title>
        <authorList>
            <person name="Feng X."/>
        </authorList>
    </citation>
    <scope>NUCLEOTIDE SEQUENCE</scope>
    <source>
        <strain evidence="6">5K15</strain>
    </source>
</reference>
<dbReference type="InterPro" id="IPR004498">
    <property type="entry name" value="Ribosomal_PrmA_MeTrfase"/>
</dbReference>
<evidence type="ECO:0000256" key="2">
    <source>
        <dbReference type="ARBA" id="ARBA00022490"/>
    </source>
</evidence>
<dbReference type="GO" id="GO:0032259">
    <property type="term" value="P:methylation"/>
    <property type="evidence" value="ECO:0007669"/>
    <property type="project" value="UniProtKB-KW"/>
</dbReference>
<evidence type="ECO:0000313" key="6">
    <source>
        <dbReference type="EMBL" id="MBK1854829.1"/>
    </source>
</evidence>
<keyword evidence="7" id="KW-1185">Reference proteome</keyword>
<keyword evidence="2" id="KW-0963">Cytoplasm</keyword>
<dbReference type="Gene3D" id="3.40.50.150">
    <property type="entry name" value="Vaccinia Virus protein VP39"/>
    <property type="match status" value="1"/>
</dbReference>
<dbReference type="GO" id="GO:0005840">
    <property type="term" value="C:ribosome"/>
    <property type="evidence" value="ECO:0007669"/>
    <property type="project" value="UniProtKB-KW"/>
</dbReference>
<keyword evidence="6" id="KW-0687">Ribonucleoprotein</keyword>
<dbReference type="PANTHER" id="PTHR43648">
    <property type="entry name" value="ELECTRON TRANSFER FLAVOPROTEIN BETA SUBUNIT LYSINE METHYLTRANSFERASE"/>
    <property type="match status" value="1"/>
</dbReference>
<gene>
    <name evidence="6" type="ORF">JIN83_07645</name>
</gene>
<dbReference type="AlphaFoldDB" id="A0AAE2SDF6"/>
<name>A0AAE2SDF6_9BACT</name>
<sequence length="282" mass="31672">MWVWSKLSGAKWMDAWEDRFYGNPNAVISKLKSQKTVRVEVYTETEEEAEKIKAQFGGSTRKLVHQNWAAMSEPERPPIRIRSSVIISGSRDDDARESLQQQFPGRHIIQIPADMAFGTGDHATTSTCLRLVTDIAAERKRAGHDWKLLDLGSGSGVIAIAARMLGAGYCHGMDFDPQAVKVAKRNVERNGVDQVKMTENDVLKWQPDGQWPVVVANMFSTILQQAFPIIVKAMEKDADLVVSGILNDQWQETLEVAQENGLDFQQVIHKGKWTTARGRLRQ</sequence>
<dbReference type="CDD" id="cd02440">
    <property type="entry name" value="AdoMet_MTases"/>
    <property type="match status" value="1"/>
</dbReference>
<evidence type="ECO:0000256" key="1">
    <source>
        <dbReference type="ARBA" id="ARBA00009741"/>
    </source>
</evidence>
<dbReference type="PANTHER" id="PTHR43648:SF1">
    <property type="entry name" value="ELECTRON TRANSFER FLAVOPROTEIN BETA SUBUNIT LYSINE METHYLTRANSFERASE"/>
    <property type="match status" value="1"/>
</dbReference>
<evidence type="ECO:0000313" key="7">
    <source>
        <dbReference type="Proteomes" id="UP000634206"/>
    </source>
</evidence>